<evidence type="ECO:0000313" key="3">
    <source>
        <dbReference type="Proteomes" id="UP001461341"/>
    </source>
</evidence>
<accession>A0ABZ2YA34</accession>
<gene>
    <name evidence="2" type="ORF">QBE54_09565</name>
</gene>
<reference evidence="2 3" key="1">
    <citation type="submission" date="2023-03" db="EMBL/GenBank/DDBJ databases">
        <title>Novel Species.</title>
        <authorList>
            <person name="Ma S."/>
        </authorList>
    </citation>
    <scope>NUCLEOTIDE SEQUENCE [LARGE SCALE GENOMIC DNA]</scope>
    <source>
        <strain evidence="2 3">B11</strain>
    </source>
</reference>
<dbReference type="SUPFAM" id="SSF53067">
    <property type="entry name" value="Actin-like ATPase domain"/>
    <property type="match status" value="1"/>
</dbReference>
<protein>
    <submittedName>
        <fullName evidence="2">ROK family protein</fullName>
    </submittedName>
</protein>
<keyword evidence="3" id="KW-1185">Reference proteome</keyword>
<dbReference type="InterPro" id="IPR000600">
    <property type="entry name" value="ROK"/>
</dbReference>
<proteinExistence type="inferred from homology"/>
<dbReference type="PANTHER" id="PTHR18964:SF149">
    <property type="entry name" value="BIFUNCTIONAL UDP-N-ACETYLGLUCOSAMINE 2-EPIMERASE_N-ACETYLMANNOSAMINE KINASE"/>
    <property type="match status" value="1"/>
</dbReference>
<sequence>MSFFVGIDVGGTKIAGILIDRNLRTYSFLKVSIDGEKDPKKVVEKIALLKDSLVRALPKAKEVSAIGIVIPGVLDINEGVVVESANLGWKNVRIKEMIEERLGLKSYLEHDVRAGAIAELHFGMGEKFTSFLYVSVGTGIAATFVHDRKVVRGANGISGEIGHTTVHPCGPECRCGRKGCLEALSSGIAMERDVFYLVGKRIKGEIIMEEAKKGMYPFLNVVKSAAFYLGVALANLTKIFDPEAIILGGGVSESGEFWLKLVEESYLSNLFERNKATRLFLGKFKSRASVVGAALLPLVVGSKDE</sequence>
<comment type="similarity">
    <text evidence="1">Belongs to the ROK (NagC/XylR) family.</text>
</comment>
<dbReference type="Pfam" id="PF00480">
    <property type="entry name" value="ROK"/>
    <property type="match status" value="1"/>
</dbReference>
<organism evidence="2 3">
    <name type="scientific">Thermatribacter velox</name>
    <dbReference type="NCBI Taxonomy" id="3039681"/>
    <lineage>
        <taxon>Bacteria</taxon>
        <taxon>Pseudomonadati</taxon>
        <taxon>Atribacterota</taxon>
        <taxon>Atribacteria</taxon>
        <taxon>Atribacterales</taxon>
        <taxon>Thermatribacteraceae</taxon>
        <taxon>Thermatribacter</taxon>
    </lineage>
</organism>
<evidence type="ECO:0000313" key="2">
    <source>
        <dbReference type="EMBL" id="WZL75822.1"/>
    </source>
</evidence>
<dbReference type="RefSeq" id="WP_369017971.1">
    <property type="nucleotide sequence ID" value="NZ_CP121689.1"/>
</dbReference>
<dbReference type="InterPro" id="IPR043129">
    <property type="entry name" value="ATPase_NBD"/>
</dbReference>
<dbReference type="PANTHER" id="PTHR18964">
    <property type="entry name" value="ROK (REPRESSOR, ORF, KINASE) FAMILY"/>
    <property type="match status" value="1"/>
</dbReference>
<evidence type="ECO:0000256" key="1">
    <source>
        <dbReference type="ARBA" id="ARBA00006479"/>
    </source>
</evidence>
<name>A0ABZ2YA34_9BACT</name>
<dbReference type="EMBL" id="CP121689">
    <property type="protein sequence ID" value="WZL75822.1"/>
    <property type="molecule type" value="Genomic_DNA"/>
</dbReference>
<dbReference type="Gene3D" id="3.30.420.40">
    <property type="match status" value="2"/>
</dbReference>
<dbReference type="Proteomes" id="UP001461341">
    <property type="component" value="Chromosome"/>
</dbReference>